<dbReference type="InterPro" id="IPR022966">
    <property type="entry name" value="RNase_II/R_CS"/>
</dbReference>
<evidence type="ECO:0000259" key="2">
    <source>
        <dbReference type="SMART" id="SM00955"/>
    </source>
</evidence>
<evidence type="ECO:0000256" key="1">
    <source>
        <dbReference type="RuleBase" id="RU003901"/>
    </source>
</evidence>
<reference evidence="3 4" key="1">
    <citation type="journal article" date="2010" name="Nature">
        <title>The Ectocarpus genome and the independent evolution of multicellularity in brown algae.</title>
        <authorList>
            <person name="Cock J.M."/>
            <person name="Sterck L."/>
            <person name="Rouze P."/>
            <person name="Scornet D."/>
            <person name="Allen A.E."/>
            <person name="Amoutzias G."/>
            <person name="Anthouard V."/>
            <person name="Artiguenave F."/>
            <person name="Aury J.M."/>
            <person name="Badger J.H."/>
            <person name="Beszteri B."/>
            <person name="Billiau K."/>
            <person name="Bonnet E."/>
            <person name="Bothwell J.H."/>
            <person name="Bowler C."/>
            <person name="Boyen C."/>
            <person name="Brownlee C."/>
            <person name="Carrano C.J."/>
            <person name="Charrier B."/>
            <person name="Cho G.Y."/>
            <person name="Coelho S.M."/>
            <person name="Collen J."/>
            <person name="Corre E."/>
            <person name="Da Silva C."/>
            <person name="Delage L."/>
            <person name="Delaroque N."/>
            <person name="Dittami S.M."/>
            <person name="Doulbeau S."/>
            <person name="Elias M."/>
            <person name="Farnham G."/>
            <person name="Gachon C.M."/>
            <person name="Gschloessl B."/>
            <person name="Heesch S."/>
            <person name="Jabbari K."/>
            <person name="Jubin C."/>
            <person name="Kawai H."/>
            <person name="Kimura K."/>
            <person name="Kloareg B."/>
            <person name="Kupper F.C."/>
            <person name="Lang D."/>
            <person name="Le Bail A."/>
            <person name="Leblanc C."/>
            <person name="Lerouge P."/>
            <person name="Lohr M."/>
            <person name="Lopez P.J."/>
            <person name="Martens C."/>
            <person name="Maumus F."/>
            <person name="Michel G."/>
            <person name="Miranda-Saavedra D."/>
            <person name="Morales J."/>
            <person name="Moreau H."/>
            <person name="Motomura T."/>
            <person name="Nagasato C."/>
            <person name="Napoli C.A."/>
            <person name="Nelson D.R."/>
            <person name="Nyvall-Collen P."/>
            <person name="Peters A.F."/>
            <person name="Pommier C."/>
            <person name="Potin P."/>
            <person name="Poulain J."/>
            <person name="Quesneville H."/>
            <person name="Read B."/>
            <person name="Rensing S.A."/>
            <person name="Ritter A."/>
            <person name="Rousvoal S."/>
            <person name="Samanta M."/>
            <person name="Samson G."/>
            <person name="Schroeder D.C."/>
            <person name="Segurens B."/>
            <person name="Strittmatter M."/>
            <person name="Tonon T."/>
            <person name="Tregear J.W."/>
            <person name="Valentin K."/>
            <person name="von Dassow P."/>
            <person name="Yamagishi T."/>
            <person name="Van de Peer Y."/>
            <person name="Wincker P."/>
        </authorList>
    </citation>
    <scope>NUCLEOTIDE SEQUENCE [LARGE SCALE GENOMIC DNA]</scope>
    <source>
        <strain evidence="4">Ec32 / CCAP1310/4</strain>
    </source>
</reference>
<dbReference type="OMA" id="YCKSIAG"/>
<comment type="similarity">
    <text evidence="1">Belongs to the RNR ribonuclease family.</text>
</comment>
<dbReference type="InterPro" id="IPR001900">
    <property type="entry name" value="RNase_II/R"/>
</dbReference>
<dbReference type="EMBL" id="FN647682">
    <property type="protein sequence ID" value="CBN76656.1"/>
    <property type="molecule type" value="Genomic_DNA"/>
</dbReference>
<accession>D8LBE7</accession>
<dbReference type="EMBL" id="FN649726">
    <property type="protein sequence ID" value="CBN76656.1"/>
    <property type="molecule type" value="Genomic_DNA"/>
</dbReference>
<keyword evidence="4" id="KW-1185">Reference proteome</keyword>
<gene>
    <name evidence="3" type="ORF">Esi_0000_0404</name>
</gene>
<dbReference type="PANTHER" id="PTHR23355:SF9">
    <property type="entry name" value="DIS3-LIKE EXONUCLEASE 2"/>
    <property type="match status" value="1"/>
</dbReference>
<dbReference type="GO" id="GO:0000932">
    <property type="term" value="C:P-body"/>
    <property type="evidence" value="ECO:0007669"/>
    <property type="project" value="TreeGrafter"/>
</dbReference>
<feature type="domain" description="RNB" evidence="2">
    <location>
        <begin position="322"/>
        <end position="676"/>
    </location>
</feature>
<dbReference type="Proteomes" id="UP000002630">
    <property type="component" value="Linkage Group LG01"/>
</dbReference>
<dbReference type="OrthoDB" id="372421at2759"/>
<dbReference type="Pfam" id="PF17877">
    <property type="entry name" value="Dis3l2_C_term"/>
    <property type="match status" value="1"/>
</dbReference>
<dbReference type="SUPFAM" id="SSF50249">
    <property type="entry name" value="Nucleic acid-binding proteins"/>
    <property type="match status" value="2"/>
</dbReference>
<dbReference type="GO" id="GO:0006402">
    <property type="term" value="P:mRNA catabolic process"/>
    <property type="evidence" value="ECO:0007669"/>
    <property type="project" value="TreeGrafter"/>
</dbReference>
<dbReference type="GO" id="GO:0000175">
    <property type="term" value="F:3'-5'-RNA exonuclease activity"/>
    <property type="evidence" value="ECO:0007669"/>
    <property type="project" value="TreeGrafter"/>
</dbReference>
<dbReference type="Pfam" id="PF17849">
    <property type="entry name" value="OB_Dis3"/>
    <property type="match status" value="1"/>
</dbReference>
<dbReference type="eggNOG" id="KOG2102">
    <property type="taxonomic scope" value="Eukaryota"/>
</dbReference>
<dbReference type="InterPro" id="IPR041093">
    <property type="entry name" value="Dis3l2-like_C"/>
</dbReference>
<dbReference type="Gene3D" id="2.40.50.690">
    <property type="match status" value="1"/>
</dbReference>
<dbReference type="InterPro" id="IPR041505">
    <property type="entry name" value="Dis3_CSD2"/>
</dbReference>
<dbReference type="InParanoid" id="D8LBE7"/>
<dbReference type="Gene3D" id="2.40.50.140">
    <property type="entry name" value="Nucleic acid-binding proteins"/>
    <property type="match status" value="1"/>
</dbReference>
<sequence length="814" mass="89440">MPQRDVEKGLRDGTLLKGKLRINARRRSTAFVTADGGVLLSDIFLESEKARNRAQEGDLVVVELAPVTEWMPLKQAPARSSIAGLAAALESISITENSAGADETKGATSCPAWDGPEVAPPVDGLWRPSPKVAGGAQGGNRSDNLCEAGVLAAQGNLQPRGKVVFIMESAHREDHMGSLVWSSPLKADGKLSDKDSYVMFHPTDRRVPHMLVARGELPSIFVDNPGAYANSIFMACVKGTWSATSKLPWGHNVRFVGEAGAIHAETKALLCQNGVNHGDFPRTVLRGLEAFLPPKNAEDGIDAGADIRGSRWKIPEEEISKRRDLRATRIFTIDPTGARDLDDALSITPLADGTFEIGVHIADVTYFVRPNSDLDREARRRATTVYLVQQAIPMLPPLLCEELCSLNPQVDRLTYSCIWRMNVDGTLVDKPAWFGRTVIRSCCKLDYQTAQYMIEGTILPDSASSTSPELWDRNRRPTEFTCGEVCQDVLLMNSLAKRRRAKRFESGALSLNTPKLTFKLDDNGNPADFGSYPIRDSNRLVEEYMLLANFLVAQQMVEGADDRAFLRMHPPPISPGLNALKETLAGCGIEIDITSSGSIQASLLRLRTQCNDEEIAQVCTMMATIPMQNAEYVAAGAADSWRHYALNIPVYTHFTSPIRRYADVMVHRILTATLDGTVESSYEVDAIEKTAQHCNYKRLAAKAAQERSDEVYLAVHVASNPLEEEAVVISVGEQSFTVNIPRLGVTSRLFLDKIPDIAATYDELEGTIHLTASSTVTHQWTDAKIKIFAKVQVLCTVAEKTGPIEILLQFLRPK</sequence>
<dbReference type="InterPro" id="IPR012340">
    <property type="entry name" value="NA-bd_OB-fold"/>
</dbReference>
<evidence type="ECO:0000313" key="4">
    <source>
        <dbReference type="Proteomes" id="UP000002630"/>
    </source>
</evidence>
<dbReference type="Gene3D" id="2.40.50.700">
    <property type="match status" value="1"/>
</dbReference>
<name>D8LBE7_ECTSI</name>
<dbReference type="AlphaFoldDB" id="D8LBE7"/>
<dbReference type="GO" id="GO:0003723">
    <property type="term" value="F:RNA binding"/>
    <property type="evidence" value="ECO:0007669"/>
    <property type="project" value="InterPro"/>
</dbReference>
<dbReference type="STRING" id="2880.D8LBE7"/>
<dbReference type="Pfam" id="PF00773">
    <property type="entry name" value="RNB"/>
    <property type="match status" value="1"/>
</dbReference>
<dbReference type="PROSITE" id="PS01175">
    <property type="entry name" value="RIBONUCLEASE_II"/>
    <property type="match status" value="1"/>
</dbReference>
<proteinExistence type="inferred from homology"/>
<organism evidence="3 4">
    <name type="scientific">Ectocarpus siliculosus</name>
    <name type="common">Brown alga</name>
    <name type="synonym">Conferva siliculosa</name>
    <dbReference type="NCBI Taxonomy" id="2880"/>
    <lineage>
        <taxon>Eukaryota</taxon>
        <taxon>Sar</taxon>
        <taxon>Stramenopiles</taxon>
        <taxon>Ochrophyta</taxon>
        <taxon>PX clade</taxon>
        <taxon>Phaeophyceae</taxon>
        <taxon>Ectocarpales</taxon>
        <taxon>Ectocarpaceae</taxon>
        <taxon>Ectocarpus</taxon>
    </lineage>
</organism>
<dbReference type="PANTHER" id="PTHR23355">
    <property type="entry name" value="RIBONUCLEASE"/>
    <property type="match status" value="1"/>
</dbReference>
<evidence type="ECO:0000313" key="3">
    <source>
        <dbReference type="EMBL" id="CBN76656.1"/>
    </source>
</evidence>
<dbReference type="InterPro" id="IPR050180">
    <property type="entry name" value="RNR_Ribonuclease"/>
</dbReference>
<protein>
    <recommendedName>
        <fullName evidence="2">RNB domain-containing protein</fullName>
    </recommendedName>
</protein>
<dbReference type="SMART" id="SM00955">
    <property type="entry name" value="RNB"/>
    <property type="match status" value="1"/>
</dbReference>